<sequence>MDCSFITVKLRIERNKASSSCCIVWSSIQILVPSELLHKKKLCTYEVLLDQFHLNKPLTRLQTMSISISF</sequence>
<name>A0A0A9DUS7_ARUDO</name>
<reference evidence="1" key="1">
    <citation type="submission" date="2014-09" db="EMBL/GenBank/DDBJ databases">
        <authorList>
            <person name="Magalhaes I.L.F."/>
            <person name="Oliveira U."/>
            <person name="Santos F.R."/>
            <person name="Vidigal T.H.D.A."/>
            <person name="Brescovit A.D."/>
            <person name="Santos A.J."/>
        </authorList>
    </citation>
    <scope>NUCLEOTIDE SEQUENCE</scope>
    <source>
        <tissue evidence="1">Shoot tissue taken approximately 20 cm above the soil surface</tissue>
    </source>
</reference>
<organism evidence="1">
    <name type="scientific">Arundo donax</name>
    <name type="common">Giant reed</name>
    <name type="synonym">Donax arundinaceus</name>
    <dbReference type="NCBI Taxonomy" id="35708"/>
    <lineage>
        <taxon>Eukaryota</taxon>
        <taxon>Viridiplantae</taxon>
        <taxon>Streptophyta</taxon>
        <taxon>Embryophyta</taxon>
        <taxon>Tracheophyta</taxon>
        <taxon>Spermatophyta</taxon>
        <taxon>Magnoliopsida</taxon>
        <taxon>Liliopsida</taxon>
        <taxon>Poales</taxon>
        <taxon>Poaceae</taxon>
        <taxon>PACMAD clade</taxon>
        <taxon>Arundinoideae</taxon>
        <taxon>Arundineae</taxon>
        <taxon>Arundo</taxon>
    </lineage>
</organism>
<dbReference type="AlphaFoldDB" id="A0A0A9DUS7"/>
<reference evidence="1" key="2">
    <citation type="journal article" date="2015" name="Data Brief">
        <title>Shoot transcriptome of the giant reed, Arundo donax.</title>
        <authorList>
            <person name="Barrero R.A."/>
            <person name="Guerrero F.D."/>
            <person name="Moolhuijzen P."/>
            <person name="Goolsby J.A."/>
            <person name="Tidwell J."/>
            <person name="Bellgard S.E."/>
            <person name="Bellgard M.I."/>
        </authorList>
    </citation>
    <scope>NUCLEOTIDE SEQUENCE</scope>
    <source>
        <tissue evidence="1">Shoot tissue taken approximately 20 cm above the soil surface</tissue>
    </source>
</reference>
<protein>
    <submittedName>
        <fullName evidence="1">Uncharacterized protein</fullName>
    </submittedName>
</protein>
<proteinExistence type="predicted"/>
<evidence type="ECO:0000313" key="1">
    <source>
        <dbReference type="EMBL" id="JAD92324.1"/>
    </source>
</evidence>
<accession>A0A0A9DUS7</accession>
<dbReference type="EMBL" id="GBRH01205571">
    <property type="protein sequence ID" value="JAD92324.1"/>
    <property type="molecule type" value="Transcribed_RNA"/>
</dbReference>